<evidence type="ECO:0000313" key="1">
    <source>
        <dbReference type="EMBL" id="QJA80936.1"/>
    </source>
</evidence>
<gene>
    <name evidence="1" type="ORF">MM415A00614_0005</name>
</gene>
<name>A0A6M3KG61_9ZZZZ</name>
<reference evidence="1" key="1">
    <citation type="submission" date="2020-03" db="EMBL/GenBank/DDBJ databases">
        <title>The deep terrestrial virosphere.</title>
        <authorList>
            <person name="Holmfeldt K."/>
            <person name="Nilsson E."/>
            <person name="Simone D."/>
            <person name="Lopez-Fernandez M."/>
            <person name="Wu X."/>
            <person name="de Brujin I."/>
            <person name="Lundin D."/>
            <person name="Andersson A."/>
            <person name="Bertilsson S."/>
            <person name="Dopson M."/>
        </authorList>
    </citation>
    <scope>NUCLEOTIDE SEQUENCE</scope>
    <source>
        <strain evidence="1">MM415A00614</strain>
    </source>
</reference>
<protein>
    <submittedName>
        <fullName evidence="1">Uncharacterized protein</fullName>
    </submittedName>
</protein>
<sequence length="226" mass="24907">MNIFPIGTISAASSSGSLNSVSYNMFEPNARASSSVKHNILVTPYQNQIKLTRKKAEPFIIIQYDYNNIFSREYKQIEHFIYNLGDALTSFYVVNWAEGITPSSVVDASGDWTAAITNTRLFSTITNQKANRAFLWDGLNWKEGAIASLSANTSITVDVDTSNFGALTLANANANSIVYPLYECYCTPDSLADFNTTVYLPESINLADDGGYMRSGSISFVSKYKV</sequence>
<organism evidence="1">
    <name type="scientific">viral metagenome</name>
    <dbReference type="NCBI Taxonomy" id="1070528"/>
    <lineage>
        <taxon>unclassified sequences</taxon>
        <taxon>metagenomes</taxon>
        <taxon>organismal metagenomes</taxon>
    </lineage>
</organism>
<accession>A0A6M3KG61</accession>
<proteinExistence type="predicted"/>
<dbReference type="EMBL" id="MT142442">
    <property type="protein sequence ID" value="QJA80936.1"/>
    <property type="molecule type" value="Genomic_DNA"/>
</dbReference>
<dbReference type="AlphaFoldDB" id="A0A6M3KG61"/>